<dbReference type="EMBL" id="MU118036">
    <property type="protein sequence ID" value="KAF9647323.1"/>
    <property type="molecule type" value="Genomic_DNA"/>
</dbReference>
<sequence length="167" mass="19523">MCDRDRSSVRVRVRLECRQVREGRIIGIEIRKRTSKGYMKGKSDEIQNETKAREQKLEVTVVASVRLLSRTTYIKAFVGRHVNKSRTVAWELANQPRCGQQWNVKRRLNHHRCMVGRIICLPQVHRQQLFGSNRRRGQGGLRLLRTLENFFYRVAGCSNLNVPSYPC</sequence>
<keyword evidence="2" id="KW-1185">Reference proteome</keyword>
<protein>
    <submittedName>
        <fullName evidence="1">Uncharacterized protein</fullName>
    </submittedName>
</protein>
<name>A0ACB6ZCJ1_THEGA</name>
<organism evidence="1 2">
    <name type="scientific">Thelephora ganbajun</name>
    <name type="common">Ganba fungus</name>
    <dbReference type="NCBI Taxonomy" id="370292"/>
    <lineage>
        <taxon>Eukaryota</taxon>
        <taxon>Fungi</taxon>
        <taxon>Dikarya</taxon>
        <taxon>Basidiomycota</taxon>
        <taxon>Agaricomycotina</taxon>
        <taxon>Agaricomycetes</taxon>
        <taxon>Thelephorales</taxon>
        <taxon>Thelephoraceae</taxon>
        <taxon>Thelephora</taxon>
    </lineage>
</organism>
<comment type="caution">
    <text evidence="1">The sequence shown here is derived from an EMBL/GenBank/DDBJ whole genome shotgun (WGS) entry which is preliminary data.</text>
</comment>
<gene>
    <name evidence="1" type="ORF">BDM02DRAFT_2708221</name>
</gene>
<dbReference type="Proteomes" id="UP000886501">
    <property type="component" value="Unassembled WGS sequence"/>
</dbReference>
<evidence type="ECO:0000313" key="2">
    <source>
        <dbReference type="Proteomes" id="UP000886501"/>
    </source>
</evidence>
<accession>A0ACB6ZCJ1</accession>
<reference evidence="1" key="1">
    <citation type="submission" date="2019-10" db="EMBL/GenBank/DDBJ databases">
        <authorList>
            <consortium name="DOE Joint Genome Institute"/>
            <person name="Kuo A."/>
            <person name="Miyauchi S."/>
            <person name="Kiss E."/>
            <person name="Drula E."/>
            <person name="Kohler A."/>
            <person name="Sanchez-Garcia M."/>
            <person name="Andreopoulos B."/>
            <person name="Barry K.W."/>
            <person name="Bonito G."/>
            <person name="Buee M."/>
            <person name="Carver A."/>
            <person name="Chen C."/>
            <person name="Cichocki N."/>
            <person name="Clum A."/>
            <person name="Culley D."/>
            <person name="Crous P.W."/>
            <person name="Fauchery L."/>
            <person name="Girlanda M."/>
            <person name="Hayes R."/>
            <person name="Keri Z."/>
            <person name="Labutti K."/>
            <person name="Lipzen A."/>
            <person name="Lombard V."/>
            <person name="Magnuson J."/>
            <person name="Maillard F."/>
            <person name="Morin E."/>
            <person name="Murat C."/>
            <person name="Nolan M."/>
            <person name="Ohm R."/>
            <person name="Pangilinan J."/>
            <person name="Pereira M."/>
            <person name="Perotto S."/>
            <person name="Peter M."/>
            <person name="Riley R."/>
            <person name="Sitrit Y."/>
            <person name="Stielow B."/>
            <person name="Szollosi G."/>
            <person name="Zifcakova L."/>
            <person name="Stursova M."/>
            <person name="Spatafora J.W."/>
            <person name="Tedersoo L."/>
            <person name="Vaario L.-M."/>
            <person name="Yamada A."/>
            <person name="Yan M."/>
            <person name="Wang P."/>
            <person name="Xu J."/>
            <person name="Bruns T."/>
            <person name="Baldrian P."/>
            <person name="Vilgalys R."/>
            <person name="Henrissat B."/>
            <person name="Grigoriev I.V."/>
            <person name="Hibbett D."/>
            <person name="Nagy L.G."/>
            <person name="Martin F.M."/>
        </authorList>
    </citation>
    <scope>NUCLEOTIDE SEQUENCE</scope>
    <source>
        <strain evidence="1">P2</strain>
    </source>
</reference>
<reference evidence="1" key="2">
    <citation type="journal article" date="2020" name="Nat. Commun.">
        <title>Large-scale genome sequencing of mycorrhizal fungi provides insights into the early evolution of symbiotic traits.</title>
        <authorList>
            <person name="Miyauchi S."/>
            <person name="Kiss E."/>
            <person name="Kuo A."/>
            <person name="Drula E."/>
            <person name="Kohler A."/>
            <person name="Sanchez-Garcia M."/>
            <person name="Morin E."/>
            <person name="Andreopoulos B."/>
            <person name="Barry K.W."/>
            <person name="Bonito G."/>
            <person name="Buee M."/>
            <person name="Carver A."/>
            <person name="Chen C."/>
            <person name="Cichocki N."/>
            <person name="Clum A."/>
            <person name="Culley D."/>
            <person name="Crous P.W."/>
            <person name="Fauchery L."/>
            <person name="Girlanda M."/>
            <person name="Hayes R.D."/>
            <person name="Keri Z."/>
            <person name="LaButti K."/>
            <person name="Lipzen A."/>
            <person name="Lombard V."/>
            <person name="Magnuson J."/>
            <person name="Maillard F."/>
            <person name="Murat C."/>
            <person name="Nolan M."/>
            <person name="Ohm R.A."/>
            <person name="Pangilinan J."/>
            <person name="Pereira M.F."/>
            <person name="Perotto S."/>
            <person name="Peter M."/>
            <person name="Pfister S."/>
            <person name="Riley R."/>
            <person name="Sitrit Y."/>
            <person name="Stielow J.B."/>
            <person name="Szollosi G."/>
            <person name="Zifcakova L."/>
            <person name="Stursova M."/>
            <person name="Spatafora J.W."/>
            <person name="Tedersoo L."/>
            <person name="Vaario L.M."/>
            <person name="Yamada A."/>
            <person name="Yan M."/>
            <person name="Wang P."/>
            <person name="Xu J."/>
            <person name="Bruns T."/>
            <person name="Baldrian P."/>
            <person name="Vilgalys R."/>
            <person name="Dunand C."/>
            <person name="Henrissat B."/>
            <person name="Grigoriev I.V."/>
            <person name="Hibbett D."/>
            <person name="Nagy L.G."/>
            <person name="Martin F.M."/>
        </authorList>
    </citation>
    <scope>NUCLEOTIDE SEQUENCE</scope>
    <source>
        <strain evidence="1">P2</strain>
    </source>
</reference>
<proteinExistence type="predicted"/>
<evidence type="ECO:0000313" key="1">
    <source>
        <dbReference type="EMBL" id="KAF9647323.1"/>
    </source>
</evidence>